<dbReference type="InterPro" id="IPR037121">
    <property type="entry name" value="Ribosomal_bL25_C"/>
</dbReference>
<dbReference type="InterPro" id="IPR029751">
    <property type="entry name" value="Ribosomal_L25_dom"/>
</dbReference>
<dbReference type="Gene3D" id="2.40.240.10">
    <property type="entry name" value="Ribosomal Protein L25, Chain P"/>
    <property type="match status" value="1"/>
</dbReference>
<dbReference type="InterPro" id="IPR020057">
    <property type="entry name" value="Ribosomal_bL25_b-dom"/>
</dbReference>
<keyword evidence="1" id="KW-0699">rRNA-binding</keyword>
<gene>
    <name evidence="7" type="ORF">g.19724</name>
</gene>
<keyword evidence="2" id="KW-0694">RNA-binding</keyword>
<evidence type="ECO:0000259" key="6">
    <source>
        <dbReference type="Pfam" id="PF14693"/>
    </source>
</evidence>
<dbReference type="SUPFAM" id="SSF50715">
    <property type="entry name" value="Ribosomal protein L25-like"/>
    <property type="match status" value="1"/>
</dbReference>
<dbReference type="GO" id="GO:0006412">
    <property type="term" value="P:translation"/>
    <property type="evidence" value="ECO:0007669"/>
    <property type="project" value="InterPro"/>
</dbReference>
<evidence type="ECO:0000256" key="2">
    <source>
        <dbReference type="ARBA" id="ARBA00022884"/>
    </source>
</evidence>
<dbReference type="GO" id="GO:0008097">
    <property type="term" value="F:5S rRNA binding"/>
    <property type="evidence" value="ECO:0007669"/>
    <property type="project" value="InterPro"/>
</dbReference>
<dbReference type="InterPro" id="IPR011035">
    <property type="entry name" value="Ribosomal_bL25/Gln-tRNA_synth"/>
</dbReference>
<dbReference type="EMBL" id="GDKF01008944">
    <property type="protein sequence ID" value="JAT69678.1"/>
    <property type="molecule type" value="Transcribed_RNA"/>
</dbReference>
<dbReference type="InterPro" id="IPR001021">
    <property type="entry name" value="Ribosomal_bL25_long"/>
</dbReference>
<keyword evidence="4" id="KW-0687">Ribonucleoprotein</keyword>
<proteinExistence type="predicted"/>
<dbReference type="InterPro" id="IPR020056">
    <property type="entry name" value="Rbsml_bL25/Gln-tRNA_synth_N"/>
</dbReference>
<dbReference type="InterPro" id="IPR020930">
    <property type="entry name" value="Ribosomal_uL5_bac-type"/>
</dbReference>
<name>A0A1D1ZRU9_AUXPR</name>
<reference evidence="7" key="1">
    <citation type="submission" date="2015-08" db="EMBL/GenBank/DDBJ databases">
        <authorList>
            <person name="Babu N.S."/>
            <person name="Beckwith C.J."/>
            <person name="Beseler K.G."/>
            <person name="Brison A."/>
            <person name="Carone J.V."/>
            <person name="Caskin T.P."/>
            <person name="Diamond M."/>
            <person name="Durham M.E."/>
            <person name="Foxe J.M."/>
            <person name="Go M."/>
            <person name="Henderson B.A."/>
            <person name="Jones I.B."/>
            <person name="McGettigan J.A."/>
            <person name="Micheletti S.J."/>
            <person name="Nasrallah M.E."/>
            <person name="Ortiz D."/>
            <person name="Piller C.R."/>
            <person name="Privatt S.R."/>
            <person name="Schneider S.L."/>
            <person name="Sharp S."/>
            <person name="Smith T.C."/>
            <person name="Stanton J.D."/>
            <person name="Ullery H.E."/>
            <person name="Wilson R.J."/>
            <person name="Serrano M.G."/>
            <person name="Buck G."/>
            <person name="Lee V."/>
            <person name="Wang Y."/>
            <person name="Carvalho R."/>
            <person name="Voegtly L."/>
            <person name="Shi R."/>
            <person name="Duckworth R."/>
            <person name="Johnson A."/>
            <person name="Loviza R."/>
            <person name="Walstead R."/>
            <person name="Shah Z."/>
            <person name="Kiflezghi M."/>
            <person name="Wade K."/>
            <person name="Ball S.L."/>
            <person name="Bradley K.W."/>
            <person name="Asai D.J."/>
            <person name="Bowman C.A."/>
            <person name="Russell D.A."/>
            <person name="Pope W.H."/>
            <person name="Jacobs-Sera D."/>
            <person name="Hendrix R.W."/>
            <person name="Hatfull G.F."/>
        </authorList>
    </citation>
    <scope>NUCLEOTIDE SEQUENCE</scope>
</reference>
<keyword evidence="3" id="KW-0689">Ribosomal protein</keyword>
<dbReference type="GO" id="GO:0022625">
    <property type="term" value="C:cytosolic large ribosomal subunit"/>
    <property type="evidence" value="ECO:0007669"/>
    <property type="project" value="TreeGrafter"/>
</dbReference>
<evidence type="ECO:0000256" key="4">
    <source>
        <dbReference type="ARBA" id="ARBA00023274"/>
    </source>
</evidence>
<feature type="domain" description="Large ribosomal subunit protein bL25 beta" evidence="6">
    <location>
        <begin position="152"/>
        <end position="232"/>
    </location>
</feature>
<dbReference type="Pfam" id="PF14693">
    <property type="entry name" value="Ribosomal_TL5_C"/>
    <property type="match status" value="1"/>
</dbReference>
<protein>
    <submittedName>
        <fullName evidence="7">Uncharacterized protein</fullName>
    </submittedName>
</protein>
<feature type="domain" description="Large ribosomal subunit protein bL25 L25" evidence="5">
    <location>
        <begin position="46"/>
        <end position="141"/>
    </location>
</feature>
<dbReference type="NCBIfam" id="TIGR00731">
    <property type="entry name" value="bL25_bact_ctc"/>
    <property type="match status" value="1"/>
</dbReference>
<evidence type="ECO:0000256" key="1">
    <source>
        <dbReference type="ARBA" id="ARBA00022730"/>
    </source>
</evidence>
<dbReference type="PANTHER" id="PTHR33284">
    <property type="entry name" value="RIBOSOMAL PROTEIN L25/GLN-TRNA SYNTHETASE, ANTI-CODON-BINDING DOMAIN-CONTAINING PROTEIN"/>
    <property type="match status" value="1"/>
</dbReference>
<evidence type="ECO:0000313" key="7">
    <source>
        <dbReference type="EMBL" id="JAT69678.1"/>
    </source>
</evidence>
<dbReference type="Pfam" id="PF01386">
    <property type="entry name" value="Ribosomal_L25p"/>
    <property type="match status" value="1"/>
</dbReference>
<evidence type="ECO:0000259" key="5">
    <source>
        <dbReference type="Pfam" id="PF01386"/>
    </source>
</evidence>
<dbReference type="Gene3D" id="2.170.120.20">
    <property type="entry name" value="Ribosomal protein L25, beta domain"/>
    <property type="match status" value="1"/>
</dbReference>
<sequence length="235" mass="25562">MARRALGRAWSLYISSPAAECSISGSTGCQSVRYSTAVEAKGLTQLKAFLREDSGKKISKTIRKGGRVPGVVFSLPQEQELLVSFAAKDIETQLLRLGRTGWGCHIFDVAVMNGDGKKMTHYPAVGRQVHITADTDVVENVTLIHCPPDRHVKVAVPIQIFGEEVCPGLKAGGRINHISRKVRVLARGDSIPESFELNVSALNVGDKLHFSDLVIPENVKLLEDVAAPALKIMRK</sequence>
<dbReference type="CDD" id="cd00495">
    <property type="entry name" value="Ribosomal_L25_TL5_CTC"/>
    <property type="match status" value="1"/>
</dbReference>
<dbReference type="AlphaFoldDB" id="A0A1D1ZRU9"/>
<organism evidence="7">
    <name type="scientific">Auxenochlorella protothecoides</name>
    <name type="common">Green microalga</name>
    <name type="synonym">Chlorella protothecoides</name>
    <dbReference type="NCBI Taxonomy" id="3075"/>
    <lineage>
        <taxon>Eukaryota</taxon>
        <taxon>Viridiplantae</taxon>
        <taxon>Chlorophyta</taxon>
        <taxon>core chlorophytes</taxon>
        <taxon>Trebouxiophyceae</taxon>
        <taxon>Chlorellales</taxon>
        <taxon>Chlorellaceae</taxon>
        <taxon>Auxenochlorella</taxon>
    </lineage>
</organism>
<accession>A0A1D1ZRU9</accession>
<dbReference type="GO" id="GO:0003735">
    <property type="term" value="F:structural constituent of ribosome"/>
    <property type="evidence" value="ECO:0007669"/>
    <property type="project" value="InterPro"/>
</dbReference>
<evidence type="ECO:0000256" key="3">
    <source>
        <dbReference type="ARBA" id="ARBA00022980"/>
    </source>
</evidence>
<dbReference type="PANTHER" id="PTHR33284:SF1">
    <property type="entry name" value="RIBOSOMAL PROTEIN L25_GLN-TRNA SYNTHETASE, ANTI-CODON-BINDING DOMAIN-CONTAINING PROTEIN"/>
    <property type="match status" value="1"/>
</dbReference>